<dbReference type="PROSITE" id="PS00062">
    <property type="entry name" value="ALDOKETO_REDUCTASE_2"/>
    <property type="match status" value="1"/>
</dbReference>
<dbReference type="AlphaFoldDB" id="A0A285I9T9"/>
<keyword evidence="6" id="KW-1185">Reference proteome</keyword>
<feature type="domain" description="NADP-dependent oxidoreductase" evidence="4">
    <location>
        <begin position="28"/>
        <end position="326"/>
    </location>
</feature>
<dbReference type="PANTHER" id="PTHR43150">
    <property type="entry name" value="HYPERKINETIC, ISOFORM M"/>
    <property type="match status" value="1"/>
</dbReference>
<sequence length="331" mass="37075">MTYTPAEDRYDTMTYRRTGRSGLKLPVISLGLWHNFGDERPWQRQRDIVRRAFDLGVTHFDLANNYGPPAGSAESNFGRILGTDLRHHRDEIVVSTKAGYYMWPGPYGEWGSRKYLVSSLDQSLKRLGLDYVDIFYHHRPDPDTPLEETMGALDAIVRAGKAQYVGLSNYKSAETAEAARILRELGTPLLIHQPSYSILNRWIEKDNLLDTLETAGAGAIAYSPLQQGLLTDRYLGGIPDDSRVRTSNFLNESDLDNGTLARIHALNDIAKRRGQSLAQMALAWALRDERMTSLIIGASSVQQLENNVAVINNLPLTDEEIGEIDGTVLDR</sequence>
<dbReference type="Pfam" id="PF00248">
    <property type="entry name" value="Aldo_ket_red"/>
    <property type="match status" value="1"/>
</dbReference>
<evidence type="ECO:0000256" key="2">
    <source>
        <dbReference type="ARBA" id="ARBA00022857"/>
    </source>
</evidence>
<dbReference type="InterPro" id="IPR036812">
    <property type="entry name" value="NAD(P)_OxRdtase_dom_sf"/>
</dbReference>
<dbReference type="InterPro" id="IPR005399">
    <property type="entry name" value="K_chnl_volt-dep_bsu_KCNAB-rel"/>
</dbReference>
<dbReference type="InterPro" id="IPR023210">
    <property type="entry name" value="NADP_OxRdtase_dom"/>
</dbReference>
<dbReference type="Gene3D" id="3.20.20.100">
    <property type="entry name" value="NADP-dependent oxidoreductase domain"/>
    <property type="match status" value="1"/>
</dbReference>
<gene>
    <name evidence="5" type="ORF">SAMN05421748_107114</name>
</gene>
<reference evidence="5 6" key="1">
    <citation type="submission" date="2017-09" db="EMBL/GenBank/DDBJ databases">
        <authorList>
            <person name="Ehlers B."/>
            <person name="Leendertz F.H."/>
        </authorList>
    </citation>
    <scope>NUCLEOTIDE SEQUENCE [LARGE SCALE GENOMIC DNA]</scope>
    <source>
        <strain evidence="5 6">CGMCC 4.6857</strain>
    </source>
</reference>
<evidence type="ECO:0000256" key="3">
    <source>
        <dbReference type="ARBA" id="ARBA00023002"/>
    </source>
</evidence>
<proteinExistence type="inferred from homology"/>
<dbReference type="GO" id="GO:0016491">
    <property type="term" value="F:oxidoreductase activity"/>
    <property type="evidence" value="ECO:0007669"/>
    <property type="project" value="UniProtKB-KW"/>
</dbReference>
<protein>
    <submittedName>
        <fullName evidence="5">L-glyceraldehyde 3-phosphate reductase</fullName>
    </submittedName>
</protein>
<dbReference type="PANTHER" id="PTHR43150:SF4">
    <property type="entry name" value="L-GLYCERALDEHYDE 3-PHOSPHATE REDUCTASE"/>
    <property type="match status" value="1"/>
</dbReference>
<keyword evidence="3" id="KW-0560">Oxidoreductase</keyword>
<dbReference type="GO" id="GO:0051596">
    <property type="term" value="P:methylglyoxal catabolic process"/>
    <property type="evidence" value="ECO:0007669"/>
    <property type="project" value="TreeGrafter"/>
</dbReference>
<name>A0A285I9T9_9ACTN</name>
<dbReference type="NCBIfam" id="NF007388">
    <property type="entry name" value="PRK09912.1"/>
    <property type="match status" value="1"/>
</dbReference>
<keyword evidence="2" id="KW-0521">NADP</keyword>
<dbReference type="SUPFAM" id="SSF51430">
    <property type="entry name" value="NAD(P)-linked oxidoreductase"/>
    <property type="match status" value="1"/>
</dbReference>
<organism evidence="5 6">
    <name type="scientific">Paractinoplanes atraurantiacus</name>
    <dbReference type="NCBI Taxonomy" id="1036182"/>
    <lineage>
        <taxon>Bacteria</taxon>
        <taxon>Bacillati</taxon>
        <taxon>Actinomycetota</taxon>
        <taxon>Actinomycetes</taxon>
        <taxon>Micromonosporales</taxon>
        <taxon>Micromonosporaceae</taxon>
        <taxon>Paractinoplanes</taxon>
    </lineage>
</organism>
<dbReference type="RefSeq" id="WP_097321304.1">
    <property type="nucleotide sequence ID" value="NZ_OBDY01000007.1"/>
</dbReference>
<accession>A0A285I9T9</accession>
<dbReference type="InterPro" id="IPR018170">
    <property type="entry name" value="Aldo/ket_reductase_CS"/>
</dbReference>
<comment type="similarity">
    <text evidence="1">Belongs to the shaker potassium channel beta subunit family.</text>
</comment>
<evidence type="ECO:0000259" key="4">
    <source>
        <dbReference type="Pfam" id="PF00248"/>
    </source>
</evidence>
<dbReference type="Proteomes" id="UP000219612">
    <property type="component" value="Unassembled WGS sequence"/>
</dbReference>
<dbReference type="EMBL" id="OBDY01000007">
    <property type="protein sequence ID" value="SNY44739.1"/>
    <property type="molecule type" value="Genomic_DNA"/>
</dbReference>
<evidence type="ECO:0000313" key="6">
    <source>
        <dbReference type="Proteomes" id="UP000219612"/>
    </source>
</evidence>
<evidence type="ECO:0000256" key="1">
    <source>
        <dbReference type="ARBA" id="ARBA00006515"/>
    </source>
</evidence>
<dbReference type="OrthoDB" id="3170516at2"/>
<evidence type="ECO:0000313" key="5">
    <source>
        <dbReference type="EMBL" id="SNY44739.1"/>
    </source>
</evidence>